<evidence type="ECO:0000256" key="2">
    <source>
        <dbReference type="SAM" id="MobiDB-lite"/>
    </source>
</evidence>
<organism evidence="4 5">
    <name type="scientific">Blautia obeum</name>
    <dbReference type="NCBI Taxonomy" id="40520"/>
    <lineage>
        <taxon>Bacteria</taxon>
        <taxon>Bacillati</taxon>
        <taxon>Bacillota</taxon>
        <taxon>Clostridia</taxon>
        <taxon>Lachnospirales</taxon>
        <taxon>Lachnospiraceae</taxon>
        <taxon>Blautia</taxon>
    </lineage>
</organism>
<evidence type="ECO:0000313" key="5">
    <source>
        <dbReference type="Proteomes" id="UP000253208"/>
    </source>
</evidence>
<reference evidence="4 5" key="1">
    <citation type="submission" date="2018-02" db="EMBL/GenBank/DDBJ databases">
        <title>Complete genome sequencing of Faecalibacterium prausnitzii strains isolated from the human gut.</title>
        <authorList>
            <person name="Fitzgerald B.C."/>
            <person name="Shkoporov A.N."/>
            <person name="Ross P.R."/>
            <person name="Hill C."/>
        </authorList>
    </citation>
    <scope>NUCLEOTIDE SEQUENCE [LARGE SCALE GENOMIC DNA]</scope>
    <source>
        <strain evidence="4 5">APC942/31-1</strain>
    </source>
</reference>
<evidence type="ECO:0000259" key="3">
    <source>
        <dbReference type="PROSITE" id="PS51782"/>
    </source>
</evidence>
<dbReference type="InterPro" id="IPR036779">
    <property type="entry name" value="LysM_dom_sf"/>
</dbReference>
<dbReference type="Gene3D" id="3.10.350.10">
    <property type="entry name" value="LysM domain"/>
    <property type="match status" value="1"/>
</dbReference>
<name>A0A367G2Y7_9FIRM</name>
<dbReference type="SMART" id="SM00257">
    <property type="entry name" value="LysM"/>
    <property type="match status" value="1"/>
</dbReference>
<evidence type="ECO:0000313" key="4">
    <source>
        <dbReference type="EMBL" id="RCH44858.1"/>
    </source>
</evidence>
<feature type="domain" description="LysM" evidence="3">
    <location>
        <begin position="700"/>
        <end position="744"/>
    </location>
</feature>
<feature type="region of interest" description="Disordered" evidence="2">
    <location>
        <begin position="1079"/>
        <end position="1108"/>
    </location>
</feature>
<dbReference type="EMBL" id="PSQG01000006">
    <property type="protein sequence ID" value="RCH44858.1"/>
    <property type="molecule type" value="Genomic_DNA"/>
</dbReference>
<dbReference type="Proteomes" id="UP000253208">
    <property type="component" value="Unassembled WGS sequence"/>
</dbReference>
<dbReference type="PROSITE" id="PS51782">
    <property type="entry name" value="LYSM"/>
    <property type="match status" value="1"/>
</dbReference>
<dbReference type="InterPro" id="IPR018392">
    <property type="entry name" value="LysM"/>
</dbReference>
<proteinExistence type="predicted"/>
<gene>
    <name evidence="4" type="ORF">C4886_05235</name>
</gene>
<dbReference type="CDD" id="cd00118">
    <property type="entry name" value="LysM"/>
    <property type="match status" value="1"/>
</dbReference>
<dbReference type="Pfam" id="PF01476">
    <property type="entry name" value="LysM"/>
    <property type="match status" value="1"/>
</dbReference>
<dbReference type="RefSeq" id="WP_114001863.1">
    <property type="nucleotide sequence ID" value="NZ_PSQG01000006.1"/>
</dbReference>
<evidence type="ECO:0000256" key="1">
    <source>
        <dbReference type="SAM" id="Coils"/>
    </source>
</evidence>
<protein>
    <submittedName>
        <fullName evidence="4">Phage tail tape measure protein</fullName>
    </submittedName>
</protein>
<keyword evidence="1" id="KW-0175">Coiled coil</keyword>
<comment type="caution">
    <text evidence="4">The sequence shown here is derived from an EMBL/GenBank/DDBJ whole genome shotgun (WGS) entry which is preliminary data.</text>
</comment>
<feature type="coiled-coil region" evidence="1">
    <location>
        <begin position="248"/>
        <end position="278"/>
    </location>
</feature>
<dbReference type="AlphaFoldDB" id="A0A367G2Y7"/>
<dbReference type="SUPFAM" id="SSF54106">
    <property type="entry name" value="LysM domain"/>
    <property type="match status" value="1"/>
</dbReference>
<accession>A0A367G2Y7</accession>
<feature type="compositionally biased region" description="Polar residues" evidence="2">
    <location>
        <begin position="1079"/>
        <end position="1095"/>
    </location>
</feature>
<sequence>MTLMQSAVEGVQNSFGKRLTPYIRGVVDAITDATPAATAALTNLMDFVDGKAEGIKRTVSGMTNSQEWQNADLFGKVDIAWDTLIAEPFTKWAGSKGKHLLSKGLSGLFGEAAKIMPGGEQAGLTSWLSAGLIAKGATSLIGGAGSIVKALSPIGSAIKNIGMAAQTAPTVGAFVSDLGSMIPMAGKVGIAAAAITAAVVAIGVAIDNYNEKQISNSLANHFGSIELSAKQAEEAASGILNAKYLVNVEMAINEFKNADELRKKAEEALQANQALTWKSSVGIELTADEQQSYKDNVTTFVESKISELESRTFAAHISVQTFLGGTEEGESLASSIEEWARADHLELTNLSNDLKTAVEEALQDGIIDVDEAQAVAALQDKMNSITSKWNQAEAQAQLDWINQEYGSLSGKDLTADSFTSVVEALADQRETAADETQALATEFYSYLNAAEASGRITKRQNEHYKDLASQAIRNQKANDLMTSLDFENNTLGGTYGDLIATNQGKTKKSMGNEVDYLKNYLNNQDMQSLYDHLNMFGADYAQQGGGWKFLQSGDQNALEKVWEAMKPDADSMRGLVDEYVKVGQDVPKQIMDKFNETMAIGAASGDTSAAWDVYAKSIADSGDKALIDAVSKMDANGQLGEEFSAAWKRATASVTDEPVELGDLKAEVDGVDIDKDAWVSSLNEKLGDLAETEDVTAEGATIKVKAGDCLWEIGNALGIDWQTIAEENGIESPYIIHAGDELKISMDNLTAEVDGDAAKTAIDQAMSALTAEGAEFSVTADGVKVDLANVEVDSETAMAQIEAALGMETGTLSGAGIQVQSGATVTIPSDLVQVDTSGIEAAVEQSTASGSEDTTVEKQVNVTTTAGSTDTTPVEEAAQAALSSETNTTDTTMTTNLTVEAGSTDATPAATSAQAELDNTFSNTMQTNGSTDVTIEKASDNIAAVYSQVGSELQAAFNSPYSARASVNVTVSYHITNPSASLSTHSSGSTVSVSIAGHANGGEVGLHGAELSWLGEEGKEYVIPTVPGRRGRGIALWQQAGEDLGVLDSNGEIAAHANGGIVGPGGEELASNTILPLQAQPQDESKSVWSVTGQEMSGDSSEEESEGKKAVSVNAAVQGQQGNNNFEINVDMSPVIKIEGGNMDEEKVFEVMKNRIREMADDLGDEIAERMSKIFANMPLIQEA</sequence>